<dbReference type="Gene3D" id="2.180.10.10">
    <property type="entry name" value="RHS repeat-associated core"/>
    <property type="match status" value="1"/>
</dbReference>
<dbReference type="Proteomes" id="UP000196027">
    <property type="component" value="Chromosome"/>
</dbReference>
<dbReference type="RefSeq" id="WP_087463943.1">
    <property type="nucleotide sequence ID" value="NZ_CP021425.1"/>
</dbReference>
<dbReference type="AlphaFoldDB" id="A0A1Y0IFI8"/>
<protein>
    <recommendedName>
        <fullName evidence="4">RHS repeat-associated core domain-containing protein</fullName>
    </recommendedName>
</protein>
<dbReference type="EMBL" id="CP021425">
    <property type="protein sequence ID" value="ARU59251.1"/>
    <property type="molecule type" value="Genomic_DNA"/>
</dbReference>
<organism evidence="2 3">
    <name type="scientific">Oleiphilus messinensis</name>
    <dbReference type="NCBI Taxonomy" id="141451"/>
    <lineage>
        <taxon>Bacteria</taxon>
        <taxon>Pseudomonadati</taxon>
        <taxon>Pseudomonadota</taxon>
        <taxon>Gammaproteobacteria</taxon>
        <taxon>Oceanospirillales</taxon>
        <taxon>Oleiphilaceae</taxon>
        <taxon>Oleiphilus</taxon>
    </lineage>
</organism>
<feature type="region of interest" description="Disordered" evidence="1">
    <location>
        <begin position="162"/>
        <end position="181"/>
    </location>
</feature>
<dbReference type="KEGG" id="ome:OLMES_5268"/>
<name>A0A1Y0IFI8_9GAMM</name>
<reference evidence="2 3" key="1">
    <citation type="submission" date="2017-05" db="EMBL/GenBank/DDBJ databases">
        <title>Genomic insights into alkan degradation activity of Oleiphilus messinensis.</title>
        <authorList>
            <person name="Kozyavkin S.A."/>
            <person name="Slesarev A.I."/>
            <person name="Golyshin P.N."/>
            <person name="Korzhenkov A."/>
            <person name="Golyshina O.N."/>
            <person name="Toshchakov S.V."/>
        </authorList>
    </citation>
    <scope>NUCLEOTIDE SEQUENCE [LARGE SCALE GENOMIC DNA]</scope>
    <source>
        <strain evidence="2 3">ME102</strain>
    </source>
</reference>
<keyword evidence="3" id="KW-1185">Reference proteome</keyword>
<gene>
    <name evidence="2" type="ORF">OLMES_5268</name>
</gene>
<evidence type="ECO:0000313" key="2">
    <source>
        <dbReference type="EMBL" id="ARU59251.1"/>
    </source>
</evidence>
<dbReference type="OrthoDB" id="9815414at2"/>
<evidence type="ECO:0000256" key="1">
    <source>
        <dbReference type="SAM" id="MobiDB-lite"/>
    </source>
</evidence>
<sequence>MQSDPIGLAGGLNTYGYTFQNPVKYTDPTGEAVPVLLLWGAGALLTVAGLPQDPVPDHPDAINPIDIFPGPWKFKLPKLNHCPDLRKIYSDEAANDPFGASDIPYNALDDILKRHLGDVDIQAKELNEISDYLKKGPDVFNKDHGNKNYLDYVKQHNRKVNEFNKTNPNLPKVPTVNPWSH</sequence>
<proteinExistence type="predicted"/>
<accession>A0A1Y0IFI8</accession>
<evidence type="ECO:0008006" key="4">
    <source>
        <dbReference type="Google" id="ProtNLM"/>
    </source>
</evidence>
<evidence type="ECO:0000313" key="3">
    <source>
        <dbReference type="Proteomes" id="UP000196027"/>
    </source>
</evidence>